<name>A0A830CI48_9LAMI</name>
<organism evidence="7 8">
    <name type="scientific">Phtheirospermum japonicum</name>
    <dbReference type="NCBI Taxonomy" id="374723"/>
    <lineage>
        <taxon>Eukaryota</taxon>
        <taxon>Viridiplantae</taxon>
        <taxon>Streptophyta</taxon>
        <taxon>Embryophyta</taxon>
        <taxon>Tracheophyta</taxon>
        <taxon>Spermatophyta</taxon>
        <taxon>Magnoliopsida</taxon>
        <taxon>eudicotyledons</taxon>
        <taxon>Gunneridae</taxon>
        <taxon>Pentapetalae</taxon>
        <taxon>asterids</taxon>
        <taxon>lamiids</taxon>
        <taxon>Lamiales</taxon>
        <taxon>Orobanchaceae</taxon>
        <taxon>Orobanchaceae incertae sedis</taxon>
        <taxon>Phtheirospermum</taxon>
    </lineage>
</organism>
<feature type="non-terminal residue" evidence="7">
    <location>
        <position position="1"/>
    </location>
</feature>
<evidence type="ECO:0000256" key="2">
    <source>
        <dbReference type="ARBA" id="ARBA00005664"/>
    </source>
</evidence>
<dbReference type="Pfam" id="PF05637">
    <property type="entry name" value="Glyco_transf_34"/>
    <property type="match status" value="1"/>
</dbReference>
<evidence type="ECO:0000313" key="7">
    <source>
        <dbReference type="EMBL" id="GFP99400.1"/>
    </source>
</evidence>
<keyword evidence="5" id="KW-0812">Transmembrane</keyword>
<comment type="subcellular location">
    <subcellularLocation>
        <location evidence="1">Golgi apparatus membrane</location>
        <topology evidence="1">Single-pass type II membrane protein</topology>
    </subcellularLocation>
</comment>
<keyword evidence="8" id="KW-1185">Reference proteome</keyword>
<dbReference type="EMBL" id="BMAC01000572">
    <property type="protein sequence ID" value="GFP99400.1"/>
    <property type="molecule type" value="Genomic_DNA"/>
</dbReference>
<dbReference type="OrthoDB" id="205108at2759"/>
<dbReference type="PANTHER" id="PTHR31311:SF46">
    <property type="entry name" value="GLYCOSYLTRANSFERASE 7"/>
    <property type="match status" value="1"/>
</dbReference>
<dbReference type="GO" id="GO:0005802">
    <property type="term" value="C:trans-Golgi network"/>
    <property type="evidence" value="ECO:0007669"/>
    <property type="project" value="TreeGrafter"/>
</dbReference>
<gene>
    <name evidence="7" type="ORF">PHJA_002084100</name>
</gene>
<dbReference type="Proteomes" id="UP000653305">
    <property type="component" value="Unassembled WGS sequence"/>
</dbReference>
<proteinExistence type="inferred from homology"/>
<dbReference type="GO" id="GO:0000139">
    <property type="term" value="C:Golgi membrane"/>
    <property type="evidence" value="ECO:0007669"/>
    <property type="project" value="UniProtKB-SubCell"/>
</dbReference>
<dbReference type="GO" id="GO:0005768">
    <property type="term" value="C:endosome"/>
    <property type="evidence" value="ECO:0007669"/>
    <property type="project" value="TreeGrafter"/>
</dbReference>
<comment type="caution">
    <text evidence="7">The sequence shown here is derived from an EMBL/GenBank/DDBJ whole genome shotgun (WGS) entry which is preliminary data.</text>
</comment>
<dbReference type="InterPro" id="IPR008630">
    <property type="entry name" value="Glyco_trans_34"/>
</dbReference>
<dbReference type="GO" id="GO:0008378">
    <property type="term" value="F:galactosyltransferase activity"/>
    <property type="evidence" value="ECO:0007669"/>
    <property type="project" value="TreeGrafter"/>
</dbReference>
<evidence type="ECO:0000256" key="5">
    <source>
        <dbReference type="ARBA" id="ARBA00022968"/>
    </source>
</evidence>
<dbReference type="Gene3D" id="3.90.550.10">
    <property type="entry name" value="Spore Coat Polysaccharide Biosynthesis Protein SpsA, Chain A"/>
    <property type="match status" value="1"/>
</dbReference>
<comment type="similarity">
    <text evidence="2">Belongs to the glycosyltransferase 34 family.</text>
</comment>
<protein>
    <submittedName>
        <fullName evidence="7">Putative glycosyltransferase 7</fullName>
    </submittedName>
</protein>
<evidence type="ECO:0000313" key="8">
    <source>
        <dbReference type="Proteomes" id="UP000653305"/>
    </source>
</evidence>
<evidence type="ECO:0000256" key="1">
    <source>
        <dbReference type="ARBA" id="ARBA00004323"/>
    </source>
</evidence>
<dbReference type="PANTHER" id="PTHR31311">
    <property type="entry name" value="XYLOGLUCAN 6-XYLOSYLTRANSFERASE 5-RELATED-RELATED"/>
    <property type="match status" value="1"/>
</dbReference>
<keyword evidence="4 7" id="KW-0808">Transferase</keyword>
<dbReference type="InterPro" id="IPR029044">
    <property type="entry name" value="Nucleotide-diphossugar_trans"/>
</dbReference>
<sequence>DPPGPIFYDDPELSYTIDKPPVKNWDEKRREWLKQHPSFGAAGNRILLVTGSQTTPCKNPIGDYLLLKFFKNKVDYARRHGIDRFYNNVLLQPKMFSFWAKTPTVKAAMLAHPEAEWIWWVDSDAAFN</sequence>
<keyword evidence="3" id="KW-0328">Glycosyltransferase</keyword>
<dbReference type="AlphaFoldDB" id="A0A830CI48"/>
<evidence type="ECO:0000256" key="3">
    <source>
        <dbReference type="ARBA" id="ARBA00022676"/>
    </source>
</evidence>
<keyword evidence="6" id="KW-0333">Golgi apparatus</keyword>
<reference evidence="7" key="1">
    <citation type="submission" date="2020-07" db="EMBL/GenBank/DDBJ databases">
        <title>Ethylene signaling mediates host invasion by parasitic plants.</title>
        <authorList>
            <person name="Yoshida S."/>
        </authorList>
    </citation>
    <scope>NUCLEOTIDE SEQUENCE</scope>
    <source>
        <strain evidence="7">Okayama</strain>
    </source>
</reference>
<accession>A0A830CI48</accession>
<keyword evidence="5" id="KW-0735">Signal-anchor</keyword>
<evidence type="ECO:0000256" key="6">
    <source>
        <dbReference type="ARBA" id="ARBA00023034"/>
    </source>
</evidence>
<evidence type="ECO:0000256" key="4">
    <source>
        <dbReference type="ARBA" id="ARBA00022679"/>
    </source>
</evidence>